<organism evidence="2 3">
    <name type="scientific">Rhinocladiella mackenziei CBS 650.93</name>
    <dbReference type="NCBI Taxonomy" id="1442369"/>
    <lineage>
        <taxon>Eukaryota</taxon>
        <taxon>Fungi</taxon>
        <taxon>Dikarya</taxon>
        <taxon>Ascomycota</taxon>
        <taxon>Pezizomycotina</taxon>
        <taxon>Eurotiomycetes</taxon>
        <taxon>Chaetothyriomycetidae</taxon>
        <taxon>Chaetothyriales</taxon>
        <taxon>Herpotrichiellaceae</taxon>
        <taxon>Rhinocladiella</taxon>
    </lineage>
</organism>
<proteinExistence type="predicted"/>
<dbReference type="RefSeq" id="XP_013274005.1">
    <property type="nucleotide sequence ID" value="XM_013418551.1"/>
</dbReference>
<accession>A0A0D2IM89</accession>
<sequence>MSFNIMQGLSRSCVRYGIHDPVKTDAEQRFNVIGSAQMGYIALHNAFIAEGQRRGNGLQPHVVPVLGRVLALVAACGIFEISLPEISPILGKAPMFETVARERIANLRGHHASHIFNSLLFQGSTESTATGFSQKTMSFKGTRVVIGHIKKAKRVELLPQYVSNLCEVSGSVDKKYPVGTPVYMLSGWANLLLHREATEIDRDQKTFMNRGFTCTPIRTTDIHGNAYMSGGEMGKIGVRVKELSDGTLMAKPRKFDHFDYKCSADYSKGHSRIEATGQEKLFGGILGTMLKISSRDIVGNSIEHTIGMSAGKVAILWRPGDWVLGCFLMQTLPQSSYLQGRAQCLYCAVECAALTGCPEVIACGSGRVTAETLAEEVERDRQRQRQSGRLSNSVPTPPPTTSTIGSPPVLPPYPCFATSALTLDTTYAFFRENGSSTVTG</sequence>
<dbReference type="VEuPathDB" id="FungiDB:Z518_04845"/>
<dbReference type="HOGENOM" id="CLU_622792_0_0_1"/>
<dbReference type="Proteomes" id="UP000053617">
    <property type="component" value="Unassembled WGS sequence"/>
</dbReference>
<protein>
    <submittedName>
        <fullName evidence="2">Rhinocladiella mackenziei CBS 650.93 unplaced genomic scaffold supercont1.3, whole genome shotgun sequence</fullName>
    </submittedName>
</protein>
<name>A0A0D2IM89_9EURO</name>
<feature type="region of interest" description="Disordered" evidence="1">
    <location>
        <begin position="375"/>
        <end position="408"/>
    </location>
</feature>
<dbReference type="GeneID" id="25292916"/>
<evidence type="ECO:0000313" key="3">
    <source>
        <dbReference type="Proteomes" id="UP000053617"/>
    </source>
</evidence>
<reference evidence="2 3" key="1">
    <citation type="submission" date="2015-01" db="EMBL/GenBank/DDBJ databases">
        <title>The Genome Sequence of Rhinocladiella mackenzie CBS 650.93.</title>
        <authorList>
            <consortium name="The Broad Institute Genomics Platform"/>
            <person name="Cuomo C."/>
            <person name="de Hoog S."/>
            <person name="Gorbushina A."/>
            <person name="Stielow B."/>
            <person name="Teixiera M."/>
            <person name="Abouelleil A."/>
            <person name="Chapman S.B."/>
            <person name="Priest M."/>
            <person name="Young S.K."/>
            <person name="Wortman J."/>
            <person name="Nusbaum C."/>
            <person name="Birren B."/>
        </authorList>
    </citation>
    <scope>NUCLEOTIDE SEQUENCE [LARGE SCALE GENOMIC DNA]</scope>
    <source>
        <strain evidence="2 3">CBS 650.93</strain>
    </source>
</reference>
<dbReference type="AlphaFoldDB" id="A0A0D2IM89"/>
<dbReference type="OrthoDB" id="4428833at2759"/>
<evidence type="ECO:0000256" key="1">
    <source>
        <dbReference type="SAM" id="MobiDB-lite"/>
    </source>
</evidence>
<evidence type="ECO:0000313" key="2">
    <source>
        <dbReference type="EMBL" id="KIX06869.1"/>
    </source>
</evidence>
<dbReference type="EMBL" id="KN847477">
    <property type="protein sequence ID" value="KIX06869.1"/>
    <property type="molecule type" value="Genomic_DNA"/>
</dbReference>
<keyword evidence="3" id="KW-1185">Reference proteome</keyword>
<gene>
    <name evidence="2" type="ORF">Z518_04845</name>
</gene>